<name>A0A6B3QXY3_9FLAO</name>
<evidence type="ECO:0000313" key="7">
    <source>
        <dbReference type="Proteomes" id="UP000478505"/>
    </source>
</evidence>
<dbReference type="InterPro" id="IPR011990">
    <property type="entry name" value="TPR-like_helical_dom_sf"/>
</dbReference>
<dbReference type="SUPFAM" id="SSF48452">
    <property type="entry name" value="TPR-like"/>
    <property type="match status" value="2"/>
</dbReference>
<keyword evidence="4" id="KW-0732">Signal</keyword>
<dbReference type="PROSITE" id="PS50005">
    <property type="entry name" value="TPR"/>
    <property type="match status" value="2"/>
</dbReference>
<dbReference type="PROSITE" id="PS50930">
    <property type="entry name" value="HTH_LYTTR"/>
    <property type="match status" value="1"/>
</dbReference>
<dbReference type="EMBL" id="JAAIKD010000001">
    <property type="protein sequence ID" value="NEV93016.1"/>
    <property type="molecule type" value="Genomic_DNA"/>
</dbReference>
<organism evidence="6 7">
    <name type="scientific">Psychroflexus aurantiacus</name>
    <dbReference type="NCBI Taxonomy" id="2709310"/>
    <lineage>
        <taxon>Bacteria</taxon>
        <taxon>Pseudomonadati</taxon>
        <taxon>Bacteroidota</taxon>
        <taxon>Flavobacteriia</taxon>
        <taxon>Flavobacteriales</taxon>
        <taxon>Flavobacteriaceae</taxon>
        <taxon>Psychroflexus</taxon>
    </lineage>
</organism>
<keyword evidence="3" id="KW-0472">Membrane</keyword>
<feature type="repeat" description="TPR" evidence="1">
    <location>
        <begin position="68"/>
        <end position="101"/>
    </location>
</feature>
<protein>
    <submittedName>
        <fullName evidence="6">LytTR family transcriptional regulator</fullName>
    </submittedName>
</protein>
<dbReference type="SMART" id="SM00028">
    <property type="entry name" value="TPR"/>
    <property type="match status" value="6"/>
</dbReference>
<feature type="chain" id="PRO_5025692186" evidence="4">
    <location>
        <begin position="21"/>
        <end position="529"/>
    </location>
</feature>
<dbReference type="SMART" id="SM00850">
    <property type="entry name" value="LytTR"/>
    <property type="match status" value="1"/>
</dbReference>
<dbReference type="InterPro" id="IPR019734">
    <property type="entry name" value="TPR_rpt"/>
</dbReference>
<dbReference type="GO" id="GO:0000156">
    <property type="term" value="F:phosphorelay response regulator activity"/>
    <property type="evidence" value="ECO:0007669"/>
    <property type="project" value="InterPro"/>
</dbReference>
<feature type="coiled-coil region" evidence="2">
    <location>
        <begin position="394"/>
        <end position="421"/>
    </location>
</feature>
<dbReference type="Proteomes" id="UP000478505">
    <property type="component" value="Unassembled WGS sequence"/>
</dbReference>
<feature type="repeat" description="TPR" evidence="1">
    <location>
        <begin position="267"/>
        <end position="300"/>
    </location>
</feature>
<accession>A0A6B3QXY3</accession>
<keyword evidence="3" id="KW-1133">Transmembrane helix</keyword>
<dbReference type="InterPro" id="IPR007492">
    <property type="entry name" value="LytTR_DNA-bd_dom"/>
</dbReference>
<feature type="domain" description="HTH LytTR-type" evidence="5">
    <location>
        <begin position="434"/>
        <end position="525"/>
    </location>
</feature>
<proteinExistence type="predicted"/>
<dbReference type="AlphaFoldDB" id="A0A6B3QXY3"/>
<keyword evidence="7" id="KW-1185">Reference proteome</keyword>
<dbReference type="Pfam" id="PF13181">
    <property type="entry name" value="TPR_8"/>
    <property type="match status" value="3"/>
</dbReference>
<dbReference type="Gene3D" id="1.25.40.10">
    <property type="entry name" value="Tetratricopeptide repeat domain"/>
    <property type="match status" value="2"/>
</dbReference>
<dbReference type="RefSeq" id="WP_164003737.1">
    <property type="nucleotide sequence ID" value="NZ_JAAIKD010000001.1"/>
</dbReference>
<keyword evidence="3" id="KW-0812">Transmembrane</keyword>
<feature type="transmembrane region" description="Helical" evidence="3">
    <location>
        <begin position="372"/>
        <end position="391"/>
    </location>
</feature>
<keyword evidence="2" id="KW-0175">Coiled coil</keyword>
<dbReference type="Pfam" id="PF04397">
    <property type="entry name" value="LytTR"/>
    <property type="match status" value="1"/>
</dbReference>
<dbReference type="PANTHER" id="PTHR37299:SF1">
    <property type="entry name" value="STAGE 0 SPORULATION PROTEIN A HOMOLOG"/>
    <property type="match status" value="1"/>
</dbReference>
<evidence type="ECO:0000313" key="6">
    <source>
        <dbReference type="EMBL" id="NEV93016.1"/>
    </source>
</evidence>
<comment type="caution">
    <text evidence="6">The sequence shown here is derived from an EMBL/GenBank/DDBJ whole genome shotgun (WGS) entry which is preliminary data.</text>
</comment>
<evidence type="ECO:0000256" key="3">
    <source>
        <dbReference type="SAM" id="Phobius"/>
    </source>
</evidence>
<sequence length="529" mass="61445">MTLRHLMLLILLIGINIINAQPSSHTTAKAYYDKAVAFESQNIDSTLFYVEKAYQNLKSRDTTHLLFADILNQYGRVYYLKQDFKTAYAYFERVYELSLSIGEEANAFKVKVNMAICNRQRDEPEKALTDFFDVVTYYEKTAPDDINLGKTYFNIADLYFLNNQHENAEVYYKKSEPFFEAIPRFQYQLITNRIGNFNNFNLKKSLDIIEAFENSTPIDSVPKAIRASLFNNMGQTMVRSENYQKALFYNFASLRAKKDTGVKFGLANQYNNIADVYIKTKTYPLAIHYLDTALSLASSHRQKFQILKNLQLAHEKTQNFKKSLDYANRYIALKDSLNEVLTQKEIASLGIDYDVKTKDEFINKVKNLSTTYKTIILVLVILSLFVLGVLYNKNKTAKLEVIQLQNELEKYKTNQVSAEKSSKPSKLVLNNKRIINLDKLLYIKSSGHYIELYLVDESQPELDRKSLSKIIEELPGDRFIRIHKSYIVNMEFIKIINSKELMLTNGVWLKLSRTYKDELKARLHLKDEA</sequence>
<gene>
    <name evidence="6" type="ORF">G3567_02500</name>
</gene>
<keyword evidence="1" id="KW-0802">TPR repeat</keyword>
<feature type="signal peptide" evidence="4">
    <location>
        <begin position="1"/>
        <end position="20"/>
    </location>
</feature>
<reference evidence="6 7" key="1">
    <citation type="submission" date="2020-02" db="EMBL/GenBank/DDBJ databases">
        <title>Flavobacteriaceae Psychroflexus bacterium YR1-1, complete genome.</title>
        <authorList>
            <person name="Li Y."/>
            <person name="Wu S."/>
        </authorList>
    </citation>
    <scope>NUCLEOTIDE SEQUENCE [LARGE SCALE GENOMIC DNA]</scope>
    <source>
        <strain evidence="6 7">YR1-1</strain>
    </source>
</reference>
<evidence type="ECO:0000256" key="2">
    <source>
        <dbReference type="SAM" id="Coils"/>
    </source>
</evidence>
<dbReference type="GO" id="GO:0003677">
    <property type="term" value="F:DNA binding"/>
    <property type="evidence" value="ECO:0007669"/>
    <property type="project" value="InterPro"/>
</dbReference>
<evidence type="ECO:0000259" key="5">
    <source>
        <dbReference type="PROSITE" id="PS50930"/>
    </source>
</evidence>
<dbReference type="Gene3D" id="2.40.50.1020">
    <property type="entry name" value="LytTr DNA-binding domain"/>
    <property type="match status" value="1"/>
</dbReference>
<evidence type="ECO:0000256" key="1">
    <source>
        <dbReference type="PROSITE-ProRule" id="PRU00339"/>
    </source>
</evidence>
<evidence type="ECO:0000256" key="4">
    <source>
        <dbReference type="SAM" id="SignalP"/>
    </source>
</evidence>
<dbReference type="InterPro" id="IPR046947">
    <property type="entry name" value="LytR-like"/>
</dbReference>
<dbReference type="PANTHER" id="PTHR37299">
    <property type="entry name" value="TRANSCRIPTIONAL REGULATOR-RELATED"/>
    <property type="match status" value="1"/>
</dbReference>